<feature type="coiled-coil region" evidence="1">
    <location>
        <begin position="36"/>
        <end position="63"/>
    </location>
</feature>
<dbReference type="RefSeq" id="XP_037160952.1">
    <property type="nucleotide sequence ID" value="XM_037312158.1"/>
</dbReference>
<proteinExistence type="predicted"/>
<dbReference type="AlphaFoldDB" id="A0A8H6FMZ1"/>
<reference evidence="2 3" key="1">
    <citation type="journal article" date="2020" name="Genomics">
        <title>Complete, high-quality genomes from long-read metagenomic sequencing of two wolf lichen thalli reveals enigmatic genome architecture.</title>
        <authorList>
            <person name="McKenzie S.K."/>
            <person name="Walston R.F."/>
            <person name="Allen J.L."/>
        </authorList>
    </citation>
    <scope>NUCLEOTIDE SEQUENCE [LARGE SCALE GENOMIC DNA]</scope>
    <source>
        <strain evidence="2">WasteWater2</strain>
    </source>
</reference>
<dbReference type="Proteomes" id="UP000578531">
    <property type="component" value="Unassembled WGS sequence"/>
</dbReference>
<dbReference type="GeneID" id="59291919"/>
<gene>
    <name evidence="2" type="ORF">HO173_010272</name>
</gene>
<evidence type="ECO:0000313" key="2">
    <source>
        <dbReference type="EMBL" id="KAF6231520.1"/>
    </source>
</evidence>
<dbReference type="EMBL" id="JACCJC010000056">
    <property type="protein sequence ID" value="KAF6231520.1"/>
    <property type="molecule type" value="Genomic_DNA"/>
</dbReference>
<keyword evidence="3" id="KW-1185">Reference proteome</keyword>
<protein>
    <submittedName>
        <fullName evidence="2">Uncharacterized protein</fullName>
    </submittedName>
</protein>
<comment type="caution">
    <text evidence="2">The sequence shown here is derived from an EMBL/GenBank/DDBJ whole genome shotgun (WGS) entry which is preliminary data.</text>
</comment>
<organism evidence="2 3">
    <name type="scientific">Letharia columbiana</name>
    <dbReference type="NCBI Taxonomy" id="112416"/>
    <lineage>
        <taxon>Eukaryota</taxon>
        <taxon>Fungi</taxon>
        <taxon>Dikarya</taxon>
        <taxon>Ascomycota</taxon>
        <taxon>Pezizomycotina</taxon>
        <taxon>Lecanoromycetes</taxon>
        <taxon>OSLEUM clade</taxon>
        <taxon>Lecanoromycetidae</taxon>
        <taxon>Lecanorales</taxon>
        <taxon>Lecanorineae</taxon>
        <taxon>Parmeliaceae</taxon>
        <taxon>Letharia</taxon>
    </lineage>
</organism>
<sequence length="70" mass="8180">MSTAIDIIRHNYEDMDRDLLDLMTSYFHDGHEVASRSDLKHRRDEHEAMLAAAERIRQELAAQQAVVERT</sequence>
<evidence type="ECO:0000256" key="1">
    <source>
        <dbReference type="SAM" id="Coils"/>
    </source>
</evidence>
<evidence type="ECO:0000313" key="3">
    <source>
        <dbReference type="Proteomes" id="UP000578531"/>
    </source>
</evidence>
<accession>A0A8H6FMZ1</accession>
<name>A0A8H6FMZ1_9LECA</name>
<keyword evidence="1" id="KW-0175">Coiled coil</keyword>